<evidence type="ECO:0000313" key="2">
    <source>
        <dbReference type="EMBL" id="KAF2461824.1"/>
    </source>
</evidence>
<dbReference type="EMBL" id="MU001670">
    <property type="protein sequence ID" value="KAF2461824.1"/>
    <property type="molecule type" value="Genomic_DNA"/>
</dbReference>
<feature type="compositionally biased region" description="Polar residues" evidence="1">
    <location>
        <begin position="17"/>
        <end position="28"/>
    </location>
</feature>
<dbReference type="OrthoDB" id="5379086at2759"/>
<dbReference type="AlphaFoldDB" id="A0A6A6PCX2"/>
<protein>
    <submittedName>
        <fullName evidence="2">Uncharacterized protein</fullName>
    </submittedName>
</protein>
<sequence>MSRIVREASHRQKHQNQDNLQSANNSSQPDYGLIDQLYSFIEESPTAIEARVLLLYQWANAGHLDVAEGTAKELLLVDPTNADAQRFLHSQQSSAPRRSPQVSRPQQEPSSSRGKPVVSPARVPRNAEERASMEVELAEGYTSIRSDARTLLKEISLVHDLRSSRDDIESHADIDEQIRNLKALADGQIQKVVSKIPPRSARAVARDMESTQRQALEIGTEDLVMTVWWMRSEGDVSNDIVREALSRRIRVLEAALPETLGHIPKTALMHVEHEELGRSYVNDETMYGDPVAAIPRESFWVSEDGFAWDMGELALALSTNSGVMRNPLSREMFSVGDVRAIISHPLGKRLAALQVEQSKLSQGVRPATTDMLEQLSAALLADQSSDQLASRHAIDAFSSYIATLPPAEQNAIERLRVPATDSFTGQAFDCTIGDAVRDARANKVCLHKTGDLIGQAARYLRRNGSGSS</sequence>
<proteinExistence type="predicted"/>
<feature type="region of interest" description="Disordered" evidence="1">
    <location>
        <begin position="88"/>
        <end position="132"/>
    </location>
</feature>
<name>A0A6A6PCX2_9PEZI</name>
<organism evidence="2 3">
    <name type="scientific">Lineolata rhizophorae</name>
    <dbReference type="NCBI Taxonomy" id="578093"/>
    <lineage>
        <taxon>Eukaryota</taxon>
        <taxon>Fungi</taxon>
        <taxon>Dikarya</taxon>
        <taxon>Ascomycota</taxon>
        <taxon>Pezizomycotina</taxon>
        <taxon>Dothideomycetes</taxon>
        <taxon>Dothideomycetes incertae sedis</taxon>
        <taxon>Lineolatales</taxon>
        <taxon>Lineolataceae</taxon>
        <taxon>Lineolata</taxon>
    </lineage>
</organism>
<evidence type="ECO:0000256" key="1">
    <source>
        <dbReference type="SAM" id="MobiDB-lite"/>
    </source>
</evidence>
<keyword evidence="3" id="KW-1185">Reference proteome</keyword>
<reference evidence="2" key="1">
    <citation type="journal article" date="2020" name="Stud. Mycol.">
        <title>101 Dothideomycetes genomes: a test case for predicting lifestyles and emergence of pathogens.</title>
        <authorList>
            <person name="Haridas S."/>
            <person name="Albert R."/>
            <person name="Binder M."/>
            <person name="Bloem J."/>
            <person name="Labutti K."/>
            <person name="Salamov A."/>
            <person name="Andreopoulos B."/>
            <person name="Baker S."/>
            <person name="Barry K."/>
            <person name="Bills G."/>
            <person name="Bluhm B."/>
            <person name="Cannon C."/>
            <person name="Castanera R."/>
            <person name="Culley D."/>
            <person name="Daum C."/>
            <person name="Ezra D."/>
            <person name="Gonzalez J."/>
            <person name="Henrissat B."/>
            <person name="Kuo A."/>
            <person name="Liang C."/>
            <person name="Lipzen A."/>
            <person name="Lutzoni F."/>
            <person name="Magnuson J."/>
            <person name="Mondo S."/>
            <person name="Nolan M."/>
            <person name="Ohm R."/>
            <person name="Pangilinan J."/>
            <person name="Park H.-J."/>
            <person name="Ramirez L."/>
            <person name="Alfaro M."/>
            <person name="Sun H."/>
            <person name="Tritt A."/>
            <person name="Yoshinaga Y."/>
            <person name="Zwiers L.-H."/>
            <person name="Turgeon B."/>
            <person name="Goodwin S."/>
            <person name="Spatafora J."/>
            <person name="Crous P."/>
            <person name="Grigoriev I."/>
        </authorList>
    </citation>
    <scope>NUCLEOTIDE SEQUENCE</scope>
    <source>
        <strain evidence="2">ATCC 16933</strain>
    </source>
</reference>
<gene>
    <name evidence="2" type="ORF">BDY21DRAFT_1605</name>
</gene>
<feature type="compositionally biased region" description="Low complexity" evidence="1">
    <location>
        <begin position="90"/>
        <end position="113"/>
    </location>
</feature>
<accession>A0A6A6PCX2</accession>
<feature type="region of interest" description="Disordered" evidence="1">
    <location>
        <begin position="1"/>
        <end position="28"/>
    </location>
</feature>
<evidence type="ECO:0000313" key="3">
    <source>
        <dbReference type="Proteomes" id="UP000799766"/>
    </source>
</evidence>
<feature type="compositionally biased region" description="Basic and acidic residues" evidence="1">
    <location>
        <begin position="1"/>
        <end position="10"/>
    </location>
</feature>
<dbReference type="Proteomes" id="UP000799766">
    <property type="component" value="Unassembled WGS sequence"/>
</dbReference>